<dbReference type="EMBL" id="LVLJ01003973">
    <property type="protein sequence ID" value="OAE18912.1"/>
    <property type="molecule type" value="Genomic_DNA"/>
</dbReference>
<protein>
    <submittedName>
        <fullName evidence="1">Uncharacterized protein</fullName>
    </submittedName>
</protein>
<name>A0A176VEV1_MARPO</name>
<keyword evidence="2" id="KW-1185">Reference proteome</keyword>
<reference evidence="1" key="1">
    <citation type="submission" date="2016-03" db="EMBL/GenBank/DDBJ databases">
        <title>Mechanisms controlling the formation of the plant cell surface in tip-growing cells are functionally conserved among land plants.</title>
        <authorList>
            <person name="Honkanen S."/>
            <person name="Jones V.A."/>
            <person name="Morieri G."/>
            <person name="Champion C."/>
            <person name="Hetherington A.J."/>
            <person name="Kelly S."/>
            <person name="Saint-Marcoux D."/>
            <person name="Proust H."/>
            <person name="Prescott H."/>
            <person name="Dolan L."/>
        </authorList>
    </citation>
    <scope>NUCLEOTIDE SEQUENCE [LARGE SCALE GENOMIC DNA]</scope>
    <source>
        <tissue evidence="1">Whole gametophyte</tissue>
    </source>
</reference>
<proteinExistence type="predicted"/>
<sequence>MCVKLSEYGTAPGPVVALFVRPECARQSFTGRQEIWKSYPETVRDTVWIEMVHDDPFANPASCLFCRHGKRPVHPVPGGVIVRVVIKRSSDDRDPVNLIVLHVRLIIIGMEFKLFTFCCHESMSVAIHPCTPSCDVMAVECHSPKMYPVVQN</sequence>
<evidence type="ECO:0000313" key="2">
    <source>
        <dbReference type="Proteomes" id="UP000077202"/>
    </source>
</evidence>
<evidence type="ECO:0000313" key="1">
    <source>
        <dbReference type="EMBL" id="OAE18912.1"/>
    </source>
</evidence>
<organism evidence="1 2">
    <name type="scientific">Marchantia polymorpha subsp. ruderalis</name>
    <dbReference type="NCBI Taxonomy" id="1480154"/>
    <lineage>
        <taxon>Eukaryota</taxon>
        <taxon>Viridiplantae</taxon>
        <taxon>Streptophyta</taxon>
        <taxon>Embryophyta</taxon>
        <taxon>Marchantiophyta</taxon>
        <taxon>Marchantiopsida</taxon>
        <taxon>Marchantiidae</taxon>
        <taxon>Marchantiales</taxon>
        <taxon>Marchantiaceae</taxon>
        <taxon>Marchantia</taxon>
    </lineage>
</organism>
<accession>A0A176VEV1</accession>
<comment type="caution">
    <text evidence="1">The sequence shown here is derived from an EMBL/GenBank/DDBJ whole genome shotgun (WGS) entry which is preliminary data.</text>
</comment>
<dbReference type="AlphaFoldDB" id="A0A176VEV1"/>
<dbReference type="Proteomes" id="UP000077202">
    <property type="component" value="Unassembled WGS sequence"/>
</dbReference>
<gene>
    <name evidence="1" type="ORF">AXG93_1976s1160</name>
</gene>